<feature type="transmembrane region" description="Helical" evidence="1">
    <location>
        <begin position="69"/>
        <end position="90"/>
    </location>
</feature>
<keyword evidence="3" id="KW-1185">Reference proteome</keyword>
<dbReference type="OrthoDB" id="1494584at2"/>
<proteinExistence type="predicted"/>
<dbReference type="Proteomes" id="UP000321907">
    <property type="component" value="Unassembled WGS sequence"/>
</dbReference>
<gene>
    <name evidence="2" type="ORF">FUA23_02885</name>
</gene>
<evidence type="ECO:0000313" key="3">
    <source>
        <dbReference type="Proteomes" id="UP000321907"/>
    </source>
</evidence>
<dbReference type="AlphaFoldDB" id="A0A5C7FM77"/>
<dbReference type="EMBL" id="VOXD01000003">
    <property type="protein sequence ID" value="TXF91188.1"/>
    <property type="molecule type" value="Genomic_DNA"/>
</dbReference>
<feature type="transmembrane region" description="Helical" evidence="1">
    <location>
        <begin position="27"/>
        <end position="49"/>
    </location>
</feature>
<evidence type="ECO:0000256" key="1">
    <source>
        <dbReference type="SAM" id="Phobius"/>
    </source>
</evidence>
<name>A0A5C7FM77_9BACT</name>
<organism evidence="2 3">
    <name type="scientific">Neolewinella aurantiaca</name>
    <dbReference type="NCBI Taxonomy" id="2602767"/>
    <lineage>
        <taxon>Bacteria</taxon>
        <taxon>Pseudomonadati</taxon>
        <taxon>Bacteroidota</taxon>
        <taxon>Saprospiria</taxon>
        <taxon>Saprospirales</taxon>
        <taxon>Lewinellaceae</taxon>
        <taxon>Neolewinella</taxon>
    </lineage>
</organism>
<keyword evidence="1" id="KW-0812">Transmembrane</keyword>
<reference evidence="2 3" key="1">
    <citation type="submission" date="2019-08" db="EMBL/GenBank/DDBJ databases">
        <title>Lewinella sp. strain SSH13 Genome sequencing and assembly.</title>
        <authorList>
            <person name="Kim I."/>
        </authorList>
    </citation>
    <scope>NUCLEOTIDE SEQUENCE [LARGE SCALE GENOMIC DNA]</scope>
    <source>
        <strain evidence="2 3">SSH13</strain>
    </source>
</reference>
<keyword evidence="1" id="KW-1133">Transmembrane helix</keyword>
<comment type="caution">
    <text evidence="2">The sequence shown here is derived from an EMBL/GenBank/DDBJ whole genome shotgun (WGS) entry which is preliminary data.</text>
</comment>
<accession>A0A5C7FM77</accession>
<sequence length="117" mass="13016">MSEPAPIYAADLVDPRRKVSLEYFPSLMLLLAAMVIIVYIGVPALFIAGAGDDDGNPVPVELTREFAYYGYWVCGTFLVYVLFVACINRLRSAGVSPWWMLVPGYNIYLLFTAPDLT</sequence>
<evidence type="ECO:0000313" key="2">
    <source>
        <dbReference type="EMBL" id="TXF91188.1"/>
    </source>
</evidence>
<keyword evidence="1" id="KW-0472">Membrane</keyword>
<protein>
    <submittedName>
        <fullName evidence="2">Uncharacterized protein</fullName>
    </submittedName>
</protein>
<dbReference type="RefSeq" id="WP_147929207.1">
    <property type="nucleotide sequence ID" value="NZ_VOXD01000003.1"/>
</dbReference>